<evidence type="ECO:0000259" key="2">
    <source>
        <dbReference type="PROSITE" id="PS51038"/>
    </source>
</evidence>
<dbReference type="PANTHER" id="PTHR47073">
    <property type="entry name" value="PROTEIN ANTI-SILENCING 1"/>
    <property type="match status" value="1"/>
</dbReference>
<dbReference type="InterPro" id="IPR001025">
    <property type="entry name" value="BAH_dom"/>
</dbReference>
<sequence length="710" mass="78087">MHGAYSYAGNKIFNHCMQMSNSVEKGKVYDVGFHWGKKRERGVTTEEVHYESFTYHGVEYFLYDCVYLHKEGEPEPYIGKLIRIWEHPNKGRRVLVLWFFRPSDISNYLGCQHVLENELFLACGNGVGLANENSLSEWRVRDAFRHGCRVRSSVTRSSLRFCGVFRFANVKNRVNKAVLSSFKTLIPDKEAIGGKCSVVCISKDERNWRPSDEEIKMADYIFYRTFDVGSFTISDKLGEKIASIEGVFSYLKTYQFRLLKAYSDNAVQGIQKPLLSILDTSESETIKPDANRISLLVEDNNAADMLDKVKSIKQRGDAGPDDTCPAASAATELAAICNQKTRLKSVDCSQIYVDNVAKSVTNDGITGIKGFDKSKFPDSVKMLDKKAKKGCGKNDDVYADTNDIKHSVPSTSFADKGKSEFGKDFESIGGTCSGLRKRSRSPYSNKNFLDNAAKSAANVQVTGNKGFSKFKCDDSAKMSDEKAKNNLGEKAVVDSNTNCMKDSVKSACSVEKGKSKFAKDFDRPVGTVQKMKPYCDASEGNLSKKLKLDDTAVPSCNNGVNGTRKLGSASIEREVGSRPAAAGKAETSIMGKKASRPAAAVKAGTSGEAKLAIESNSLSMKLESKVVMGRSNRELVNASPKESKDVKIDANGQVNEVLHRSLSRNIPRFASDDPNRGTEGGVAIPGQRILKAQALLGFRLRRKAHEAHAL</sequence>
<reference evidence="3" key="1">
    <citation type="submission" date="2022-04" db="EMBL/GenBank/DDBJ databases">
        <title>Carnegiea gigantea Genome sequencing and assembly v2.</title>
        <authorList>
            <person name="Copetti D."/>
            <person name="Sanderson M.J."/>
            <person name="Burquez A."/>
            <person name="Wojciechowski M.F."/>
        </authorList>
    </citation>
    <scope>NUCLEOTIDE SEQUENCE</scope>
    <source>
        <strain evidence="3">SGP5-SGP5p</strain>
        <tissue evidence="3">Aerial part</tissue>
    </source>
</reference>
<dbReference type="GO" id="GO:0003723">
    <property type="term" value="F:RNA binding"/>
    <property type="evidence" value="ECO:0007669"/>
    <property type="project" value="TreeGrafter"/>
</dbReference>
<evidence type="ECO:0000313" key="3">
    <source>
        <dbReference type="EMBL" id="KAJ8451072.1"/>
    </source>
</evidence>
<dbReference type="FunFam" id="2.30.30.490:FF:000017">
    <property type="entry name" value="Bromo-adjacent homology (BAH) domain-containing protein"/>
    <property type="match status" value="1"/>
</dbReference>
<dbReference type="InterPro" id="IPR043151">
    <property type="entry name" value="BAH_sf"/>
</dbReference>
<dbReference type="AlphaFoldDB" id="A0A9Q1KWW4"/>
<name>A0A9Q1KWW4_9CARY</name>
<evidence type="ECO:0000256" key="1">
    <source>
        <dbReference type="SAM" id="MobiDB-lite"/>
    </source>
</evidence>
<dbReference type="Gene3D" id="2.30.30.490">
    <property type="match status" value="1"/>
</dbReference>
<dbReference type="GO" id="GO:0003682">
    <property type="term" value="F:chromatin binding"/>
    <property type="evidence" value="ECO:0007669"/>
    <property type="project" value="InterPro"/>
</dbReference>
<dbReference type="OrthoDB" id="1896853at2759"/>
<dbReference type="Proteomes" id="UP001153076">
    <property type="component" value="Unassembled WGS sequence"/>
</dbReference>
<dbReference type="PROSITE" id="PS51038">
    <property type="entry name" value="BAH"/>
    <property type="match status" value="1"/>
</dbReference>
<protein>
    <recommendedName>
        <fullName evidence="2">BAH domain-containing protein</fullName>
    </recommendedName>
</protein>
<evidence type="ECO:0000313" key="4">
    <source>
        <dbReference type="Proteomes" id="UP001153076"/>
    </source>
</evidence>
<keyword evidence="4" id="KW-1185">Reference proteome</keyword>
<organism evidence="3 4">
    <name type="scientific">Carnegiea gigantea</name>
    <dbReference type="NCBI Taxonomy" id="171969"/>
    <lineage>
        <taxon>Eukaryota</taxon>
        <taxon>Viridiplantae</taxon>
        <taxon>Streptophyta</taxon>
        <taxon>Embryophyta</taxon>
        <taxon>Tracheophyta</taxon>
        <taxon>Spermatophyta</taxon>
        <taxon>Magnoliopsida</taxon>
        <taxon>eudicotyledons</taxon>
        <taxon>Gunneridae</taxon>
        <taxon>Pentapetalae</taxon>
        <taxon>Caryophyllales</taxon>
        <taxon>Cactineae</taxon>
        <taxon>Cactaceae</taxon>
        <taxon>Cactoideae</taxon>
        <taxon>Echinocereeae</taxon>
        <taxon>Carnegiea</taxon>
    </lineage>
</organism>
<dbReference type="PANTHER" id="PTHR47073:SF2">
    <property type="entry name" value="PROTEIN ANTI-SILENCING 1"/>
    <property type="match status" value="1"/>
</dbReference>
<dbReference type="EMBL" id="JAKOGI010000011">
    <property type="protein sequence ID" value="KAJ8451072.1"/>
    <property type="molecule type" value="Genomic_DNA"/>
</dbReference>
<gene>
    <name evidence="3" type="ORF">Cgig2_026881</name>
</gene>
<proteinExistence type="predicted"/>
<comment type="caution">
    <text evidence="3">The sequence shown here is derived from an EMBL/GenBank/DDBJ whole genome shotgun (WGS) entry which is preliminary data.</text>
</comment>
<accession>A0A9Q1KWW4</accession>
<dbReference type="Pfam" id="PF01426">
    <property type="entry name" value="BAH"/>
    <property type="match status" value="1"/>
</dbReference>
<feature type="domain" description="BAH" evidence="2">
    <location>
        <begin position="58"/>
        <end position="237"/>
    </location>
</feature>
<feature type="region of interest" description="Disordered" evidence="1">
    <location>
        <begin position="572"/>
        <end position="595"/>
    </location>
</feature>